<name>A0A379K716_ECTOL</name>
<evidence type="ECO:0000256" key="2">
    <source>
        <dbReference type="ARBA" id="ARBA00004651"/>
    </source>
</evidence>
<dbReference type="PROSITE" id="PS50928">
    <property type="entry name" value="ABC_TM1"/>
    <property type="match status" value="1"/>
</dbReference>
<dbReference type="EMBL" id="RHRS01000028">
    <property type="protein sequence ID" value="RRW35561.1"/>
    <property type="molecule type" value="Genomic_DNA"/>
</dbReference>
<feature type="transmembrane region" description="Helical" evidence="10">
    <location>
        <begin position="21"/>
        <end position="53"/>
    </location>
</feature>
<dbReference type="Proteomes" id="UP000272833">
    <property type="component" value="Unassembled WGS sequence"/>
</dbReference>
<dbReference type="InterPro" id="IPR005889">
    <property type="entry name" value="NtrB"/>
</dbReference>
<keyword evidence="6 10" id="KW-0812">Transmembrane</keyword>
<evidence type="ECO:0000256" key="1">
    <source>
        <dbReference type="ARBA" id="ARBA00004533"/>
    </source>
</evidence>
<feature type="transmembrane region" description="Helical" evidence="10">
    <location>
        <begin position="140"/>
        <end position="162"/>
    </location>
</feature>
<reference evidence="13 14" key="1">
    <citation type="submission" date="2018-06" db="EMBL/GenBank/DDBJ databases">
        <authorList>
            <consortium name="Pathogen Informatics"/>
            <person name="Doyle S."/>
        </authorList>
    </citation>
    <scope>NUCLEOTIDE SEQUENCE [LARGE SCALE GENOMIC DNA]</scope>
    <source>
        <strain evidence="13 14">NCTC10860</strain>
    </source>
</reference>
<evidence type="ECO:0000256" key="6">
    <source>
        <dbReference type="ARBA" id="ARBA00022692"/>
    </source>
</evidence>
<dbReference type="GO" id="GO:0006811">
    <property type="term" value="P:monoatomic ion transport"/>
    <property type="evidence" value="ECO:0007669"/>
    <property type="project" value="UniProtKB-KW"/>
</dbReference>
<proteinExistence type="inferred from homology"/>
<dbReference type="InterPro" id="IPR000515">
    <property type="entry name" value="MetI-like"/>
</dbReference>
<evidence type="ECO:0000256" key="3">
    <source>
        <dbReference type="ARBA" id="ARBA00022448"/>
    </source>
</evidence>
<feature type="transmembrane region" description="Helical" evidence="10">
    <location>
        <begin position="217"/>
        <end position="242"/>
    </location>
</feature>
<evidence type="ECO:0000256" key="10">
    <source>
        <dbReference type="RuleBase" id="RU363032"/>
    </source>
</evidence>
<keyword evidence="3 10" id="KW-0813">Transport</keyword>
<sequence>MNAPLKTPLPPIAKPRLSAQALLPSAAALGSLFKAGIAPLLGIIAFIGFWSLLAQYSEGLPGPLSTWQAALVLFADPFYDNGPNDMGIGWNILNSLGRVGVGFGLAALVGIPLGFAIGRFAFLAGMLAPIISLLRPVSPLAWLPIGLLVFEAAGPASIWVIFISSIWPIILNTAAGVASVPQDYLNVARVLKLSEFKVLTRILFPAVLPHLMTGIRLAIGVAWLVIVAAEMLTGGIGLGFWVWDEWNNLNVEHILIAIIIVGLVGLALEQMLLLIAKRFDYAS</sequence>
<dbReference type="FunFam" id="1.10.3720.10:FF:000003">
    <property type="entry name" value="Aliphatic sulfonate ABC transporter permease"/>
    <property type="match status" value="1"/>
</dbReference>
<dbReference type="EMBL" id="UGUW01000004">
    <property type="protein sequence ID" value="SUD60232.1"/>
    <property type="molecule type" value="Genomic_DNA"/>
</dbReference>
<comment type="subcellular location">
    <subcellularLocation>
        <location evidence="1">Cell inner membrane</location>
    </subcellularLocation>
    <subcellularLocation>
        <location evidence="2 10">Cell membrane</location>
        <topology evidence="2 10">Multi-pass membrane protein</topology>
    </subcellularLocation>
</comment>
<evidence type="ECO:0000256" key="8">
    <source>
        <dbReference type="ARBA" id="ARBA00023065"/>
    </source>
</evidence>
<feature type="transmembrane region" description="Helical" evidence="10">
    <location>
        <begin position="254"/>
        <end position="276"/>
    </location>
</feature>
<gene>
    <name evidence="13" type="primary">cmpB_1</name>
    <name evidence="12" type="synonym">ntrB</name>
    <name evidence="12" type="ORF">EGJ44_12255</name>
    <name evidence="13" type="ORF">NCTC10860_02562</name>
</gene>
<dbReference type="SUPFAM" id="SSF161098">
    <property type="entry name" value="MetI-like"/>
    <property type="match status" value="1"/>
</dbReference>
<dbReference type="GO" id="GO:0042918">
    <property type="term" value="P:alkanesulfonate transmembrane transport"/>
    <property type="evidence" value="ECO:0007669"/>
    <property type="project" value="UniProtKB-ARBA"/>
</dbReference>
<accession>A0A3R9CSJ5</accession>
<feature type="domain" description="ABC transmembrane type-1" evidence="11">
    <location>
        <begin position="92"/>
        <end position="272"/>
    </location>
</feature>
<dbReference type="RefSeq" id="WP_084341393.1">
    <property type="nucleotide sequence ID" value="NZ_RHRS01000028.1"/>
</dbReference>
<dbReference type="CDD" id="cd06261">
    <property type="entry name" value="TM_PBP2"/>
    <property type="match status" value="1"/>
</dbReference>
<evidence type="ECO:0000313" key="15">
    <source>
        <dbReference type="Proteomes" id="UP000272833"/>
    </source>
</evidence>
<evidence type="ECO:0000256" key="4">
    <source>
        <dbReference type="ARBA" id="ARBA00022475"/>
    </source>
</evidence>
<organism evidence="13 14">
    <name type="scientific">Ectopseudomonas oleovorans</name>
    <name type="common">Pseudomonas oleovorans</name>
    <dbReference type="NCBI Taxonomy" id="301"/>
    <lineage>
        <taxon>Bacteria</taxon>
        <taxon>Pseudomonadati</taxon>
        <taxon>Pseudomonadota</taxon>
        <taxon>Gammaproteobacteria</taxon>
        <taxon>Pseudomonadales</taxon>
        <taxon>Pseudomonadaceae</taxon>
        <taxon>Ectopseudomonas</taxon>
    </lineage>
</organism>
<keyword evidence="7 10" id="KW-1133">Transmembrane helix</keyword>
<dbReference type="AlphaFoldDB" id="A0A379K716"/>
<keyword evidence="5" id="KW-0997">Cell inner membrane</keyword>
<dbReference type="InterPro" id="IPR035906">
    <property type="entry name" value="MetI-like_sf"/>
</dbReference>
<dbReference type="Gene3D" id="1.10.3720.10">
    <property type="entry name" value="MetI-like"/>
    <property type="match status" value="1"/>
</dbReference>
<dbReference type="Pfam" id="PF00528">
    <property type="entry name" value="BPD_transp_1"/>
    <property type="match status" value="1"/>
</dbReference>
<evidence type="ECO:0000256" key="9">
    <source>
        <dbReference type="ARBA" id="ARBA00023136"/>
    </source>
</evidence>
<reference evidence="12 15" key="2">
    <citation type="submission" date="2018-10" db="EMBL/GenBank/DDBJ databases">
        <title>Transmission dynamics of multidrug resistant bacteria on intensive care unit surfaces.</title>
        <authorList>
            <person name="D'Souza A.W."/>
            <person name="Potter R.F."/>
            <person name="Wallace M."/>
            <person name="Shupe A."/>
            <person name="Patel S."/>
            <person name="Sun S."/>
            <person name="Gul D."/>
            <person name="Kwon J.H."/>
            <person name="Andleeb S."/>
            <person name="Burnham C.-A.D."/>
            <person name="Dantas G."/>
        </authorList>
    </citation>
    <scope>NUCLEOTIDE SEQUENCE [LARGE SCALE GENOMIC DNA]</scope>
    <source>
        <strain evidence="12 15">PO_271</strain>
    </source>
</reference>
<evidence type="ECO:0000313" key="12">
    <source>
        <dbReference type="EMBL" id="RRW35561.1"/>
    </source>
</evidence>
<evidence type="ECO:0000259" key="11">
    <source>
        <dbReference type="PROSITE" id="PS50928"/>
    </source>
</evidence>
<dbReference type="GO" id="GO:0005886">
    <property type="term" value="C:plasma membrane"/>
    <property type="evidence" value="ECO:0007669"/>
    <property type="project" value="UniProtKB-SubCell"/>
</dbReference>
<evidence type="ECO:0000313" key="14">
    <source>
        <dbReference type="Proteomes" id="UP000254084"/>
    </source>
</evidence>
<dbReference type="NCBIfam" id="TIGR01183">
    <property type="entry name" value="ntrB"/>
    <property type="match status" value="1"/>
</dbReference>
<dbReference type="PANTHER" id="PTHR30151:SF7">
    <property type="entry name" value="NITRATE IMPORT PERMEASE PROTEIN NRTB"/>
    <property type="match status" value="1"/>
</dbReference>
<keyword evidence="8" id="KW-0406">Ion transport</keyword>
<dbReference type="PANTHER" id="PTHR30151">
    <property type="entry name" value="ALKANE SULFONATE ABC TRANSPORTER-RELATED, MEMBRANE SUBUNIT"/>
    <property type="match status" value="1"/>
</dbReference>
<evidence type="ECO:0000256" key="7">
    <source>
        <dbReference type="ARBA" id="ARBA00022989"/>
    </source>
</evidence>
<accession>A0A379K716</accession>
<dbReference type="Proteomes" id="UP000254084">
    <property type="component" value="Unassembled WGS sequence"/>
</dbReference>
<dbReference type="GO" id="GO:0015112">
    <property type="term" value="F:nitrate transmembrane transporter activity"/>
    <property type="evidence" value="ECO:0007669"/>
    <property type="project" value="InterPro"/>
</dbReference>
<evidence type="ECO:0000313" key="13">
    <source>
        <dbReference type="EMBL" id="SUD60232.1"/>
    </source>
</evidence>
<evidence type="ECO:0000256" key="5">
    <source>
        <dbReference type="ARBA" id="ARBA00022519"/>
    </source>
</evidence>
<protein>
    <submittedName>
        <fullName evidence="13">Nitrate ABC transporter inner membrane subunit</fullName>
    </submittedName>
    <submittedName>
        <fullName evidence="12">Nitrate ABC transporter, permease protein</fullName>
    </submittedName>
</protein>
<comment type="similarity">
    <text evidence="10">Belongs to the binding-protein-dependent transport system permease family.</text>
</comment>
<keyword evidence="9 10" id="KW-0472">Membrane</keyword>
<keyword evidence="4" id="KW-1003">Cell membrane</keyword>